<dbReference type="PANTHER" id="PTHR42693">
    <property type="entry name" value="ARYLSULFATASE FAMILY MEMBER"/>
    <property type="match status" value="1"/>
</dbReference>
<protein>
    <submittedName>
        <fullName evidence="5">Arylsulfatase A-like enzyme</fullName>
    </submittedName>
</protein>
<keyword evidence="2" id="KW-0378">Hydrolase</keyword>
<evidence type="ECO:0000313" key="5">
    <source>
        <dbReference type="EMBL" id="MBB4043650.1"/>
    </source>
</evidence>
<reference evidence="5" key="1">
    <citation type="submission" date="2020-08" db="EMBL/GenBank/DDBJ databases">
        <title>Genomic Encyclopedia of Type Strains, Phase IV (KMG-IV): sequencing the most valuable type-strain genomes for metagenomic binning, comparative biology and taxonomic classification.</title>
        <authorList>
            <person name="Goeker M."/>
        </authorList>
    </citation>
    <scope>NUCLEOTIDE SEQUENCE [LARGE SCALE GENOMIC DNA]</scope>
    <source>
        <strain evidence="5">DSM 105720</strain>
    </source>
</reference>
<dbReference type="CDD" id="cd16034">
    <property type="entry name" value="sulfatase_like"/>
    <property type="match status" value="1"/>
</dbReference>
<evidence type="ECO:0000259" key="4">
    <source>
        <dbReference type="Pfam" id="PF00884"/>
    </source>
</evidence>
<name>A0A840CUT8_9BACE</name>
<feature type="modified residue" description="3-oxoalanine (Ser)" evidence="3">
    <location>
        <position position="94"/>
    </location>
</feature>
<organism evidence="5 6">
    <name type="scientific">Bacteroides reticulotermitis</name>
    <dbReference type="NCBI Taxonomy" id="1133319"/>
    <lineage>
        <taxon>Bacteria</taxon>
        <taxon>Pseudomonadati</taxon>
        <taxon>Bacteroidota</taxon>
        <taxon>Bacteroidia</taxon>
        <taxon>Bacteroidales</taxon>
        <taxon>Bacteroidaceae</taxon>
        <taxon>Bacteroides</taxon>
    </lineage>
</organism>
<dbReference type="Gene3D" id="3.40.720.10">
    <property type="entry name" value="Alkaline Phosphatase, subunit A"/>
    <property type="match status" value="1"/>
</dbReference>
<dbReference type="RefSeq" id="WP_044162026.1">
    <property type="nucleotide sequence ID" value="NZ_JACIER010000004.1"/>
</dbReference>
<gene>
    <name evidence="5" type="ORF">GGR06_001432</name>
</gene>
<dbReference type="InterPro" id="IPR050738">
    <property type="entry name" value="Sulfatase"/>
</dbReference>
<evidence type="ECO:0000256" key="2">
    <source>
        <dbReference type="ARBA" id="ARBA00022801"/>
    </source>
</evidence>
<keyword evidence="6" id="KW-1185">Reference proteome</keyword>
<proteinExistence type="inferred from homology"/>
<dbReference type="Proteomes" id="UP000560658">
    <property type="component" value="Unassembled WGS sequence"/>
</dbReference>
<dbReference type="InterPro" id="IPR000917">
    <property type="entry name" value="Sulfatase_N"/>
</dbReference>
<feature type="domain" description="Sulfatase N-terminal" evidence="4">
    <location>
        <begin position="60"/>
        <end position="408"/>
    </location>
</feature>
<evidence type="ECO:0000313" key="6">
    <source>
        <dbReference type="Proteomes" id="UP000560658"/>
    </source>
</evidence>
<dbReference type="PANTHER" id="PTHR42693:SF53">
    <property type="entry name" value="ENDO-4-O-SULFATASE"/>
    <property type="match status" value="1"/>
</dbReference>
<comment type="PTM">
    <text evidence="3">The conversion to 3-oxoalanine (also known as C-formylglycine, FGly), of a serine or cysteine residue in prokaryotes and of a cysteine residue in eukaryotes, is critical for catalytic activity.</text>
</comment>
<evidence type="ECO:0000256" key="1">
    <source>
        <dbReference type="ARBA" id="ARBA00008779"/>
    </source>
</evidence>
<accession>A0A840CUT8</accession>
<evidence type="ECO:0000256" key="3">
    <source>
        <dbReference type="PIRSR" id="PIRSR600917-52"/>
    </source>
</evidence>
<dbReference type="Pfam" id="PF00884">
    <property type="entry name" value="Sulfatase"/>
    <property type="match status" value="1"/>
</dbReference>
<dbReference type="AlphaFoldDB" id="A0A840CUT8"/>
<dbReference type="EMBL" id="JACIER010000004">
    <property type="protein sequence ID" value="MBB4043650.1"/>
    <property type="molecule type" value="Genomic_DNA"/>
</dbReference>
<comment type="similarity">
    <text evidence="1">Belongs to the sulfatase family.</text>
</comment>
<sequence>MDTHKAFLLMLTAGISVNGTCGSIKAQTQKEKKEPNFFYIFPDQYRLHALGIWSDPEYKDAISTLGDPVHTPNLDKLAKQGVLFTQVCSTFPLSSPHRGMLLSGMYAQTNGLDLNCRIGREQELNHDIECLTDVLAKAGYETAYVGKTHWHKTEAVFDKEGNYIGKEPGRHSISEFDTYIPEGKSRHSNQYWFQHILDNHFNPISYSNRPELIDGKSDGEAYRTHQFSGQKEANIVIQYLENKNNQRDPNKPFSIIWSINPPHPPYYKLSDCDTTIYNQYYKDLPAHELFVRENVDQSVKSSTPNARNKEKQLTARIYFSLIAAIDKEIGRVLQALEETGEADNTLVVFASDHGEMLCSQDTMGKSVIYDESFLTPFIIRYPQKLTHRMEDLMLGTVDIMPTMLGLLGLDNKIPSTVMGRDYSDGILTEKFQKNAKPSSAFYFRNNAKGVRTYQYTYEVQQNGTYQLFDNQKDPYQMNTLTLESIPSKVALKLKSDLGQWLMEAHDNWYDKKTNKKLIIYPQI</sequence>
<dbReference type="SUPFAM" id="SSF53649">
    <property type="entry name" value="Alkaline phosphatase-like"/>
    <property type="match status" value="1"/>
</dbReference>
<dbReference type="GO" id="GO:0004065">
    <property type="term" value="F:arylsulfatase activity"/>
    <property type="evidence" value="ECO:0007669"/>
    <property type="project" value="TreeGrafter"/>
</dbReference>
<comment type="caution">
    <text evidence="5">The sequence shown here is derived from an EMBL/GenBank/DDBJ whole genome shotgun (WGS) entry which is preliminary data.</text>
</comment>
<dbReference type="Gene3D" id="3.30.1120.10">
    <property type="match status" value="1"/>
</dbReference>
<dbReference type="InterPro" id="IPR017850">
    <property type="entry name" value="Alkaline_phosphatase_core_sf"/>
</dbReference>